<evidence type="ECO:0000256" key="1">
    <source>
        <dbReference type="SAM" id="MobiDB-lite"/>
    </source>
</evidence>
<dbReference type="AlphaFoldDB" id="A0A1V4K452"/>
<evidence type="ECO:0000313" key="3">
    <source>
        <dbReference type="Proteomes" id="UP000190648"/>
    </source>
</evidence>
<name>A0A1V4K452_PATFA</name>
<sequence length="75" mass="8309">MFSLMDAQDRNGSGASLFMEGKLGRKVFRAEQEGRGTGKSFLTRETQQTRTPRPPEEAAQRGYNSCLIVSAKQAK</sequence>
<comment type="caution">
    <text evidence="2">The sequence shown here is derived from an EMBL/GenBank/DDBJ whole genome shotgun (WGS) entry which is preliminary data.</text>
</comment>
<feature type="region of interest" description="Disordered" evidence="1">
    <location>
        <begin position="30"/>
        <end position="75"/>
    </location>
</feature>
<dbReference type="EMBL" id="LSYS01004732">
    <property type="protein sequence ID" value="OPJ79171.1"/>
    <property type="molecule type" value="Genomic_DNA"/>
</dbReference>
<proteinExistence type="predicted"/>
<gene>
    <name evidence="2" type="ORF">AV530_005081</name>
</gene>
<keyword evidence="3" id="KW-1185">Reference proteome</keyword>
<organism evidence="2 3">
    <name type="scientific">Patagioenas fasciata monilis</name>
    <dbReference type="NCBI Taxonomy" id="372326"/>
    <lineage>
        <taxon>Eukaryota</taxon>
        <taxon>Metazoa</taxon>
        <taxon>Chordata</taxon>
        <taxon>Craniata</taxon>
        <taxon>Vertebrata</taxon>
        <taxon>Euteleostomi</taxon>
        <taxon>Archelosauria</taxon>
        <taxon>Archosauria</taxon>
        <taxon>Dinosauria</taxon>
        <taxon>Saurischia</taxon>
        <taxon>Theropoda</taxon>
        <taxon>Coelurosauria</taxon>
        <taxon>Aves</taxon>
        <taxon>Neognathae</taxon>
        <taxon>Neoaves</taxon>
        <taxon>Columbimorphae</taxon>
        <taxon>Columbiformes</taxon>
        <taxon>Columbidae</taxon>
        <taxon>Patagioenas</taxon>
    </lineage>
</organism>
<evidence type="ECO:0000313" key="2">
    <source>
        <dbReference type="EMBL" id="OPJ79171.1"/>
    </source>
</evidence>
<reference evidence="2 3" key="1">
    <citation type="submission" date="2016-02" db="EMBL/GenBank/DDBJ databases">
        <title>Band-tailed pigeon sequencing and assembly.</title>
        <authorList>
            <person name="Soares A.E."/>
            <person name="Novak B.J."/>
            <person name="Rice E.S."/>
            <person name="O'Connell B."/>
            <person name="Chang D."/>
            <person name="Weber S."/>
            <person name="Shapiro B."/>
        </authorList>
    </citation>
    <scope>NUCLEOTIDE SEQUENCE [LARGE SCALE GENOMIC DNA]</scope>
    <source>
        <strain evidence="2">BTP2013</strain>
        <tissue evidence="2">Blood</tissue>
    </source>
</reference>
<accession>A0A1V4K452</accession>
<dbReference type="Proteomes" id="UP000190648">
    <property type="component" value="Unassembled WGS sequence"/>
</dbReference>
<protein>
    <submittedName>
        <fullName evidence="2">Uncharacterized protein</fullName>
    </submittedName>
</protein>